<evidence type="ECO:0000313" key="1">
    <source>
        <dbReference type="EMBL" id="GAI70308.1"/>
    </source>
</evidence>
<dbReference type="EMBL" id="BARW01003716">
    <property type="protein sequence ID" value="GAI70308.1"/>
    <property type="molecule type" value="Genomic_DNA"/>
</dbReference>
<dbReference type="AlphaFoldDB" id="X1QPX5"/>
<reference evidence="1" key="1">
    <citation type="journal article" date="2014" name="Front. Microbiol.">
        <title>High frequency of phylogenetically diverse reductive dehalogenase-homologous genes in deep subseafloor sedimentary metagenomes.</title>
        <authorList>
            <person name="Kawai M."/>
            <person name="Futagami T."/>
            <person name="Toyoda A."/>
            <person name="Takaki Y."/>
            <person name="Nishi S."/>
            <person name="Hori S."/>
            <person name="Arai W."/>
            <person name="Tsubouchi T."/>
            <person name="Morono Y."/>
            <person name="Uchiyama I."/>
            <person name="Ito T."/>
            <person name="Fujiyama A."/>
            <person name="Inagaki F."/>
            <person name="Takami H."/>
        </authorList>
    </citation>
    <scope>NUCLEOTIDE SEQUENCE</scope>
    <source>
        <strain evidence="1">Expedition CK06-06</strain>
    </source>
</reference>
<proteinExistence type="predicted"/>
<sequence length="46" mass="5340">MNENLTNVAWKCKTCGKVTYHPGADRNAKIEIRTETQCLKCQRETR</sequence>
<protein>
    <submittedName>
        <fullName evidence="1">Uncharacterized protein</fullName>
    </submittedName>
</protein>
<comment type="caution">
    <text evidence="1">The sequence shown here is derived from an EMBL/GenBank/DDBJ whole genome shotgun (WGS) entry which is preliminary data.</text>
</comment>
<organism evidence="1">
    <name type="scientific">marine sediment metagenome</name>
    <dbReference type="NCBI Taxonomy" id="412755"/>
    <lineage>
        <taxon>unclassified sequences</taxon>
        <taxon>metagenomes</taxon>
        <taxon>ecological metagenomes</taxon>
    </lineage>
</organism>
<accession>X1QPX5</accession>
<name>X1QPX5_9ZZZZ</name>
<gene>
    <name evidence="1" type="ORF">S12H4_09248</name>
</gene>